<protein>
    <recommendedName>
        <fullName evidence="3">histidine kinase</fullName>
        <ecNumber evidence="3">2.7.13.3</ecNumber>
    </recommendedName>
</protein>
<dbReference type="InterPro" id="IPR005467">
    <property type="entry name" value="His_kinase_dom"/>
</dbReference>
<feature type="domain" description="Histidine kinase" evidence="16">
    <location>
        <begin position="269"/>
        <end position="489"/>
    </location>
</feature>
<dbReference type="CDD" id="cd00082">
    <property type="entry name" value="HisKA"/>
    <property type="match status" value="1"/>
</dbReference>
<dbReference type="PANTHER" id="PTHR43065:SF49">
    <property type="entry name" value="HISTIDINE KINASE"/>
    <property type="match status" value="1"/>
</dbReference>
<evidence type="ECO:0000256" key="2">
    <source>
        <dbReference type="ARBA" id="ARBA00004141"/>
    </source>
</evidence>
<dbReference type="Gene3D" id="1.20.120.620">
    <property type="entry name" value="Backbone structure of the membrane domain of e. Coli histidine kinase receptor kdpd"/>
    <property type="match status" value="1"/>
</dbReference>
<evidence type="ECO:0000256" key="15">
    <source>
        <dbReference type="SAM" id="Phobius"/>
    </source>
</evidence>
<dbReference type="Pfam" id="PF13493">
    <property type="entry name" value="DUF4118"/>
    <property type="match status" value="1"/>
</dbReference>
<keyword evidence="14" id="KW-0175">Coiled coil</keyword>
<evidence type="ECO:0000256" key="9">
    <source>
        <dbReference type="ARBA" id="ARBA00022840"/>
    </source>
</evidence>
<dbReference type="Pfam" id="PF00512">
    <property type="entry name" value="HisKA"/>
    <property type="match status" value="1"/>
</dbReference>
<feature type="transmembrane region" description="Helical" evidence="15">
    <location>
        <begin position="76"/>
        <end position="95"/>
    </location>
</feature>
<keyword evidence="6 15" id="KW-0812">Transmembrane</keyword>
<dbReference type="GO" id="GO:0016020">
    <property type="term" value="C:membrane"/>
    <property type="evidence" value="ECO:0007669"/>
    <property type="project" value="UniProtKB-SubCell"/>
</dbReference>
<dbReference type="InterPro" id="IPR038318">
    <property type="entry name" value="KdpD_sf"/>
</dbReference>
<dbReference type="GO" id="GO:0000155">
    <property type="term" value="F:phosphorelay sensor kinase activity"/>
    <property type="evidence" value="ECO:0007669"/>
    <property type="project" value="InterPro"/>
</dbReference>
<keyword evidence="10 15" id="KW-1133">Transmembrane helix</keyword>
<evidence type="ECO:0000256" key="11">
    <source>
        <dbReference type="ARBA" id="ARBA00023012"/>
    </source>
</evidence>
<dbReference type="Gene3D" id="1.10.287.130">
    <property type="match status" value="1"/>
</dbReference>
<dbReference type="SUPFAM" id="SSF52172">
    <property type="entry name" value="CheY-like"/>
    <property type="match status" value="1"/>
</dbReference>
<dbReference type="SUPFAM" id="SSF55785">
    <property type="entry name" value="PYP-like sensor domain (PAS domain)"/>
    <property type="match status" value="1"/>
</dbReference>
<dbReference type="SMART" id="SM00388">
    <property type="entry name" value="HisKA"/>
    <property type="match status" value="1"/>
</dbReference>
<dbReference type="Gene3D" id="3.40.50.2300">
    <property type="match status" value="1"/>
</dbReference>
<evidence type="ECO:0000256" key="12">
    <source>
        <dbReference type="ARBA" id="ARBA00023136"/>
    </source>
</evidence>
<dbReference type="Gene3D" id="3.30.450.20">
    <property type="entry name" value="PAS domain"/>
    <property type="match status" value="1"/>
</dbReference>
<dbReference type="InterPro" id="IPR036097">
    <property type="entry name" value="HisK_dim/P_sf"/>
</dbReference>
<dbReference type="Proteomes" id="UP000676409">
    <property type="component" value="Chromosome"/>
</dbReference>
<feature type="transmembrane region" description="Helical" evidence="15">
    <location>
        <begin position="47"/>
        <end position="64"/>
    </location>
</feature>
<proteinExistence type="predicted"/>
<accession>A0A975FX22</accession>
<dbReference type="SMART" id="SM00448">
    <property type="entry name" value="REC"/>
    <property type="match status" value="1"/>
</dbReference>
<dbReference type="InterPro" id="IPR025201">
    <property type="entry name" value="KdpD_TM"/>
</dbReference>
<evidence type="ECO:0000259" key="16">
    <source>
        <dbReference type="PROSITE" id="PS50109"/>
    </source>
</evidence>
<evidence type="ECO:0000256" key="4">
    <source>
        <dbReference type="ARBA" id="ARBA00022553"/>
    </source>
</evidence>
<dbReference type="SMART" id="SM00387">
    <property type="entry name" value="HATPase_c"/>
    <property type="match status" value="1"/>
</dbReference>
<keyword evidence="9" id="KW-0067">ATP-binding</keyword>
<evidence type="ECO:0000256" key="3">
    <source>
        <dbReference type="ARBA" id="ARBA00012438"/>
    </source>
</evidence>
<feature type="modified residue" description="4-aspartylphosphate" evidence="13">
    <location>
        <position position="563"/>
    </location>
</feature>
<evidence type="ECO:0000256" key="8">
    <source>
        <dbReference type="ARBA" id="ARBA00022777"/>
    </source>
</evidence>
<comment type="subcellular location">
    <subcellularLocation>
        <location evidence="2">Membrane</location>
        <topology evidence="2">Multi-pass membrane protein</topology>
    </subcellularLocation>
</comment>
<evidence type="ECO:0000256" key="1">
    <source>
        <dbReference type="ARBA" id="ARBA00000085"/>
    </source>
</evidence>
<dbReference type="SUPFAM" id="SSF55874">
    <property type="entry name" value="ATPase domain of HSP90 chaperone/DNA topoisomerase II/histidine kinase"/>
    <property type="match status" value="1"/>
</dbReference>
<feature type="domain" description="Response regulatory" evidence="17">
    <location>
        <begin position="513"/>
        <end position="628"/>
    </location>
</feature>
<dbReference type="Gene3D" id="3.30.565.10">
    <property type="entry name" value="Histidine kinase-like ATPase, C-terminal domain"/>
    <property type="match status" value="1"/>
</dbReference>
<dbReference type="Pfam" id="PF02518">
    <property type="entry name" value="HATPase_c"/>
    <property type="match status" value="1"/>
</dbReference>
<dbReference type="KEGG" id="caul:KCG34_17600"/>
<dbReference type="RefSeq" id="WP_211936927.1">
    <property type="nucleotide sequence ID" value="NZ_CP073078.1"/>
</dbReference>
<dbReference type="Pfam" id="PF08448">
    <property type="entry name" value="PAS_4"/>
    <property type="match status" value="1"/>
</dbReference>
<sequence>MLAVGLVGLATLIRWAAAVWVSASPNFPVFYPAVLIATLYGGKRSGVFALILSTLVVWWLWLPAMHHIPMDRPEAVTAIMFVITAGLMVAVSDVARSSYFRAAAADERFRLAHEASLDGFVMLEPMRRAGRIVDFRWVHANAAAEGMAPAASRPLVGRTLSEVYPEDAAGGLFQRYVDILRTGKPDKLDFKIMVDGAEHWMSSSGVRIEDSVALTFRDVTAAMEARRSLEARVEERTRALEQVREERSKAEAALAQAQRVETLGRLTGGVAHDFNNILTVIIGGLDMILRAVDKPERVKRLAEAALAAGRRGERLTRQLLAFSRHREIKLEIHKASEILGQIEPMIRRAAGEMITLTVEVAPNAGSARFDGAQFEAALLNLVVNAAHATPPGGSIKVVASRARMAPGEIEGLKEGRYLKVAVTDTGTGIPPEVMQRIFEPFFTTKEIGQGSGLGLAQVQGFARQCGGAVTVESPPGEGATITVYLPAAEGPARELTIPPVYVPTQARRQTGETVLLVEDDEGVRTLTESLLEECGYRVLSAENGPEALAILKRGDQITLMLSDVVMPGGMSGVDLAVLASRLRPELPILLATGYAAGRLAELAPGNDWPVLRKPFHLEELAEAIREALAMKGARVA</sequence>
<evidence type="ECO:0000256" key="10">
    <source>
        <dbReference type="ARBA" id="ARBA00022989"/>
    </source>
</evidence>
<feature type="coiled-coil region" evidence="14">
    <location>
        <begin position="226"/>
        <end position="260"/>
    </location>
</feature>
<dbReference type="EMBL" id="CP073078">
    <property type="protein sequence ID" value="QUD86875.1"/>
    <property type="molecule type" value="Genomic_DNA"/>
</dbReference>
<keyword evidence="7" id="KW-0547">Nucleotide-binding</keyword>
<dbReference type="InterPro" id="IPR036890">
    <property type="entry name" value="HATPase_C_sf"/>
</dbReference>
<organism evidence="18 19">
    <name type="scientific">Phenylobacterium montanum</name>
    <dbReference type="NCBI Taxonomy" id="2823693"/>
    <lineage>
        <taxon>Bacteria</taxon>
        <taxon>Pseudomonadati</taxon>
        <taxon>Pseudomonadota</taxon>
        <taxon>Alphaproteobacteria</taxon>
        <taxon>Caulobacterales</taxon>
        <taxon>Caulobacteraceae</taxon>
        <taxon>Phenylobacterium</taxon>
    </lineage>
</organism>
<dbReference type="GO" id="GO:0005524">
    <property type="term" value="F:ATP binding"/>
    <property type="evidence" value="ECO:0007669"/>
    <property type="project" value="UniProtKB-KW"/>
</dbReference>
<keyword evidence="5" id="KW-0808">Transferase</keyword>
<dbReference type="SUPFAM" id="SSF47384">
    <property type="entry name" value="Homodimeric domain of signal transducing histidine kinase"/>
    <property type="match status" value="1"/>
</dbReference>
<evidence type="ECO:0000256" key="5">
    <source>
        <dbReference type="ARBA" id="ARBA00022679"/>
    </source>
</evidence>
<dbReference type="PANTHER" id="PTHR43065">
    <property type="entry name" value="SENSOR HISTIDINE KINASE"/>
    <property type="match status" value="1"/>
</dbReference>
<evidence type="ECO:0000256" key="14">
    <source>
        <dbReference type="SAM" id="Coils"/>
    </source>
</evidence>
<evidence type="ECO:0000256" key="7">
    <source>
        <dbReference type="ARBA" id="ARBA00022741"/>
    </source>
</evidence>
<dbReference type="InterPro" id="IPR003594">
    <property type="entry name" value="HATPase_dom"/>
</dbReference>
<dbReference type="InterPro" id="IPR013656">
    <property type="entry name" value="PAS_4"/>
</dbReference>
<dbReference type="AlphaFoldDB" id="A0A975FX22"/>
<keyword evidence="19" id="KW-1185">Reference proteome</keyword>
<dbReference type="EC" id="2.7.13.3" evidence="3"/>
<dbReference type="PROSITE" id="PS50110">
    <property type="entry name" value="RESPONSE_REGULATORY"/>
    <property type="match status" value="1"/>
</dbReference>
<evidence type="ECO:0000256" key="13">
    <source>
        <dbReference type="PROSITE-ProRule" id="PRU00169"/>
    </source>
</evidence>
<gene>
    <name evidence="18" type="ORF">KCG34_17600</name>
</gene>
<evidence type="ECO:0000256" key="6">
    <source>
        <dbReference type="ARBA" id="ARBA00022692"/>
    </source>
</evidence>
<keyword evidence="12 15" id="KW-0472">Membrane</keyword>
<dbReference type="InterPro" id="IPR011006">
    <property type="entry name" value="CheY-like_superfamily"/>
</dbReference>
<dbReference type="InterPro" id="IPR004358">
    <property type="entry name" value="Sig_transdc_His_kin-like_C"/>
</dbReference>
<dbReference type="PROSITE" id="PS50109">
    <property type="entry name" value="HIS_KIN"/>
    <property type="match status" value="1"/>
</dbReference>
<reference evidence="18" key="1">
    <citation type="submission" date="2021-04" db="EMBL/GenBank/DDBJ databases">
        <title>The complete genome sequence of Caulobacter sp. S6.</title>
        <authorList>
            <person name="Tang Y."/>
            <person name="Ouyang W."/>
            <person name="Liu Q."/>
            <person name="Huang B."/>
            <person name="Guo Z."/>
            <person name="Lei P."/>
        </authorList>
    </citation>
    <scope>NUCLEOTIDE SEQUENCE</scope>
    <source>
        <strain evidence="18">S6</strain>
    </source>
</reference>
<dbReference type="Pfam" id="PF00072">
    <property type="entry name" value="Response_reg"/>
    <property type="match status" value="1"/>
</dbReference>
<keyword evidence="4 13" id="KW-0597">Phosphoprotein</keyword>
<evidence type="ECO:0000259" key="17">
    <source>
        <dbReference type="PROSITE" id="PS50110"/>
    </source>
</evidence>
<name>A0A975FX22_9CAUL</name>
<dbReference type="PRINTS" id="PR00344">
    <property type="entry name" value="BCTRLSENSOR"/>
</dbReference>
<keyword evidence="8" id="KW-0418">Kinase</keyword>
<dbReference type="InterPro" id="IPR035965">
    <property type="entry name" value="PAS-like_dom_sf"/>
</dbReference>
<dbReference type="InterPro" id="IPR003661">
    <property type="entry name" value="HisK_dim/P_dom"/>
</dbReference>
<keyword evidence="11" id="KW-0902">Two-component regulatory system</keyword>
<dbReference type="InterPro" id="IPR001789">
    <property type="entry name" value="Sig_transdc_resp-reg_receiver"/>
</dbReference>
<evidence type="ECO:0000313" key="18">
    <source>
        <dbReference type="EMBL" id="QUD86875.1"/>
    </source>
</evidence>
<comment type="catalytic activity">
    <reaction evidence="1">
        <text>ATP + protein L-histidine = ADP + protein N-phospho-L-histidine.</text>
        <dbReference type="EC" id="2.7.13.3"/>
    </reaction>
</comment>
<evidence type="ECO:0000313" key="19">
    <source>
        <dbReference type="Proteomes" id="UP000676409"/>
    </source>
</evidence>